<feature type="region of interest" description="Disordered" evidence="1">
    <location>
        <begin position="21"/>
        <end position="43"/>
    </location>
</feature>
<accession>A0ABT1F6L3</accession>
<proteinExistence type="predicted"/>
<comment type="caution">
    <text evidence="2">The sequence shown here is derived from an EMBL/GenBank/DDBJ whole genome shotgun (WGS) entry which is preliminary data.</text>
</comment>
<reference evidence="2 3" key="1">
    <citation type="submission" date="2022-06" db="EMBL/GenBank/DDBJ databases">
        <title>Dyella sp. Sa strain:Sa Genome sequencing.</title>
        <authorList>
            <person name="Park S."/>
        </authorList>
    </citation>
    <scope>NUCLEOTIDE SEQUENCE [LARGE SCALE GENOMIC DNA]</scope>
    <source>
        <strain evidence="2 3">Sa</strain>
    </source>
</reference>
<sequence length="93" mass="10551">MSRYTISESFGSRMLPVHSYEDLHKHHPSSGREPNRQYGTAHGELEEIRRVDGRVFVKKDFVLAQDVPGPVEIPAPVAGFAHFLHDAWNTVQI</sequence>
<name>A0ABT1F6L3_9GAMM</name>
<dbReference type="RefSeq" id="WP_253564799.1">
    <property type="nucleotide sequence ID" value="NZ_JAMZEK010000001.1"/>
</dbReference>
<organism evidence="2 3">
    <name type="scientific">Dyella lutea</name>
    <dbReference type="NCBI Taxonomy" id="2950441"/>
    <lineage>
        <taxon>Bacteria</taxon>
        <taxon>Pseudomonadati</taxon>
        <taxon>Pseudomonadota</taxon>
        <taxon>Gammaproteobacteria</taxon>
        <taxon>Lysobacterales</taxon>
        <taxon>Rhodanobacteraceae</taxon>
        <taxon>Dyella</taxon>
    </lineage>
</organism>
<evidence type="ECO:0000313" key="2">
    <source>
        <dbReference type="EMBL" id="MCP1373034.1"/>
    </source>
</evidence>
<keyword evidence="3" id="KW-1185">Reference proteome</keyword>
<evidence type="ECO:0000313" key="3">
    <source>
        <dbReference type="Proteomes" id="UP001204615"/>
    </source>
</evidence>
<dbReference type="EMBL" id="JAMZEK010000001">
    <property type="protein sequence ID" value="MCP1373034.1"/>
    <property type="molecule type" value="Genomic_DNA"/>
</dbReference>
<protein>
    <submittedName>
        <fullName evidence="2">Uncharacterized protein</fullName>
    </submittedName>
</protein>
<gene>
    <name evidence="2" type="ORF">NC595_03060</name>
</gene>
<evidence type="ECO:0000256" key="1">
    <source>
        <dbReference type="SAM" id="MobiDB-lite"/>
    </source>
</evidence>
<dbReference type="Proteomes" id="UP001204615">
    <property type="component" value="Unassembled WGS sequence"/>
</dbReference>